<dbReference type="AlphaFoldDB" id="A0AAD7N5R4"/>
<evidence type="ECO:0000256" key="1">
    <source>
        <dbReference type="ARBA" id="ARBA00004141"/>
    </source>
</evidence>
<feature type="transmembrane region" description="Helical" evidence="6">
    <location>
        <begin position="156"/>
        <end position="178"/>
    </location>
</feature>
<gene>
    <name evidence="8" type="ORF">DFH07DRAFT_924236</name>
</gene>
<keyword evidence="2 6" id="KW-0812">Transmembrane</keyword>
<dbReference type="InterPro" id="IPR052337">
    <property type="entry name" value="SAT4-like"/>
</dbReference>
<dbReference type="EMBL" id="JARJLG010000097">
    <property type="protein sequence ID" value="KAJ7746744.1"/>
    <property type="molecule type" value="Genomic_DNA"/>
</dbReference>
<dbReference type="PANTHER" id="PTHR33048:SF47">
    <property type="entry name" value="INTEGRAL MEMBRANE PROTEIN-RELATED"/>
    <property type="match status" value="1"/>
</dbReference>
<feature type="domain" description="Rhodopsin" evidence="7">
    <location>
        <begin position="29"/>
        <end position="237"/>
    </location>
</feature>
<protein>
    <recommendedName>
        <fullName evidence="7">Rhodopsin domain-containing protein</fullName>
    </recommendedName>
</protein>
<dbReference type="InterPro" id="IPR049326">
    <property type="entry name" value="Rhodopsin_dom_fungi"/>
</dbReference>
<feature type="transmembrane region" description="Helical" evidence="6">
    <location>
        <begin position="112"/>
        <end position="133"/>
    </location>
</feature>
<organism evidence="8 9">
    <name type="scientific">Mycena maculata</name>
    <dbReference type="NCBI Taxonomy" id="230809"/>
    <lineage>
        <taxon>Eukaryota</taxon>
        <taxon>Fungi</taxon>
        <taxon>Dikarya</taxon>
        <taxon>Basidiomycota</taxon>
        <taxon>Agaricomycotina</taxon>
        <taxon>Agaricomycetes</taxon>
        <taxon>Agaricomycetidae</taxon>
        <taxon>Agaricales</taxon>
        <taxon>Marasmiineae</taxon>
        <taxon>Mycenaceae</taxon>
        <taxon>Mycena</taxon>
    </lineage>
</organism>
<keyword evidence="9" id="KW-1185">Reference proteome</keyword>
<feature type="transmembrane region" description="Helical" evidence="6">
    <location>
        <begin position="75"/>
        <end position="100"/>
    </location>
</feature>
<accession>A0AAD7N5R4</accession>
<dbReference type="PANTHER" id="PTHR33048">
    <property type="entry name" value="PTH11-LIKE INTEGRAL MEMBRANE PROTEIN (AFU_ORTHOLOGUE AFUA_5G11245)"/>
    <property type="match status" value="1"/>
</dbReference>
<feature type="transmembrane region" description="Helical" evidence="6">
    <location>
        <begin position="12"/>
        <end position="32"/>
    </location>
</feature>
<dbReference type="Pfam" id="PF20684">
    <property type="entry name" value="Fung_rhodopsin"/>
    <property type="match status" value="1"/>
</dbReference>
<evidence type="ECO:0000256" key="5">
    <source>
        <dbReference type="ARBA" id="ARBA00038359"/>
    </source>
</evidence>
<name>A0AAD7N5R4_9AGAR</name>
<proteinExistence type="inferred from homology"/>
<comment type="subcellular location">
    <subcellularLocation>
        <location evidence="1">Membrane</location>
        <topology evidence="1">Multi-pass membrane protein</topology>
    </subcellularLocation>
</comment>
<comment type="similarity">
    <text evidence="5">Belongs to the SAT4 family.</text>
</comment>
<reference evidence="8" key="1">
    <citation type="submission" date="2023-03" db="EMBL/GenBank/DDBJ databases">
        <title>Massive genome expansion in bonnet fungi (Mycena s.s.) driven by repeated elements and novel gene families across ecological guilds.</title>
        <authorList>
            <consortium name="Lawrence Berkeley National Laboratory"/>
            <person name="Harder C.B."/>
            <person name="Miyauchi S."/>
            <person name="Viragh M."/>
            <person name="Kuo A."/>
            <person name="Thoen E."/>
            <person name="Andreopoulos B."/>
            <person name="Lu D."/>
            <person name="Skrede I."/>
            <person name="Drula E."/>
            <person name="Henrissat B."/>
            <person name="Morin E."/>
            <person name="Kohler A."/>
            <person name="Barry K."/>
            <person name="LaButti K."/>
            <person name="Morin E."/>
            <person name="Salamov A."/>
            <person name="Lipzen A."/>
            <person name="Mereny Z."/>
            <person name="Hegedus B."/>
            <person name="Baldrian P."/>
            <person name="Stursova M."/>
            <person name="Weitz H."/>
            <person name="Taylor A."/>
            <person name="Grigoriev I.V."/>
            <person name="Nagy L.G."/>
            <person name="Martin F."/>
            <person name="Kauserud H."/>
        </authorList>
    </citation>
    <scope>NUCLEOTIDE SEQUENCE</scope>
    <source>
        <strain evidence="8">CBHHK188m</strain>
    </source>
</reference>
<evidence type="ECO:0000313" key="9">
    <source>
        <dbReference type="Proteomes" id="UP001215280"/>
    </source>
</evidence>
<feature type="transmembrane region" description="Helical" evidence="6">
    <location>
        <begin position="219"/>
        <end position="244"/>
    </location>
</feature>
<feature type="transmembrane region" description="Helical" evidence="6">
    <location>
        <begin position="44"/>
        <end position="63"/>
    </location>
</feature>
<keyword evidence="3 6" id="KW-1133">Transmembrane helix</keyword>
<evidence type="ECO:0000259" key="7">
    <source>
        <dbReference type="Pfam" id="PF20684"/>
    </source>
</evidence>
<sequence>MPVDEENALTRIIITSVICSSIATLTTMYRLVIRRSRLWIDDGCAIFSTCILLLQVASVFLHADMDPGMKRSTRIAAYYLIATSFYATIWSARLSILFSVIRIDPNGARRRFLLGVAFVFLGTCLILIAQLFWTCEPKPQWKDDATPQCPLGRQVVIFQLISDVVSDTSLLVAPLQLLWHLEDRSLRRRLCVIFSTCIVTTIASLVHAVLILTGGGPKVLVAAVVEDCVSLIVCNIPIVVTASLHLCRDTRTSPASSSFLRFATDNQTDGRADPIGDISIDWLPRKGFIQHDSGGTIRGTQSGRLIDSVQHDEEGMK</sequence>
<comment type="caution">
    <text evidence="8">The sequence shown here is derived from an EMBL/GenBank/DDBJ whole genome shotgun (WGS) entry which is preliminary data.</text>
</comment>
<evidence type="ECO:0000256" key="6">
    <source>
        <dbReference type="SAM" id="Phobius"/>
    </source>
</evidence>
<dbReference type="GO" id="GO:0016020">
    <property type="term" value="C:membrane"/>
    <property type="evidence" value="ECO:0007669"/>
    <property type="project" value="UniProtKB-SubCell"/>
</dbReference>
<feature type="transmembrane region" description="Helical" evidence="6">
    <location>
        <begin position="190"/>
        <end position="213"/>
    </location>
</feature>
<evidence type="ECO:0000256" key="4">
    <source>
        <dbReference type="ARBA" id="ARBA00023136"/>
    </source>
</evidence>
<evidence type="ECO:0000313" key="8">
    <source>
        <dbReference type="EMBL" id="KAJ7746744.1"/>
    </source>
</evidence>
<keyword evidence="4 6" id="KW-0472">Membrane</keyword>
<evidence type="ECO:0000256" key="3">
    <source>
        <dbReference type="ARBA" id="ARBA00022989"/>
    </source>
</evidence>
<dbReference type="Proteomes" id="UP001215280">
    <property type="component" value="Unassembled WGS sequence"/>
</dbReference>
<evidence type="ECO:0000256" key="2">
    <source>
        <dbReference type="ARBA" id="ARBA00022692"/>
    </source>
</evidence>